<dbReference type="Gene3D" id="2.60.210.10">
    <property type="entry name" value="Apoptosis, Tumor Necrosis Factor Receptor Associated Protein 2, Chain A"/>
    <property type="match status" value="2"/>
</dbReference>
<dbReference type="EMBL" id="OIVN01005445">
    <property type="protein sequence ID" value="SPD22481.1"/>
    <property type="molecule type" value="Genomic_DNA"/>
</dbReference>
<dbReference type="SMART" id="SM00061">
    <property type="entry name" value="MATH"/>
    <property type="match status" value="1"/>
</dbReference>
<gene>
    <name evidence="2" type="ORF">FSB_LOCUS50363</name>
</gene>
<dbReference type="Pfam" id="PF22486">
    <property type="entry name" value="MATH_2"/>
    <property type="match status" value="1"/>
</dbReference>
<protein>
    <recommendedName>
        <fullName evidence="1">MATH domain-containing protein</fullName>
    </recommendedName>
</protein>
<organism evidence="2">
    <name type="scientific">Fagus sylvatica</name>
    <name type="common">Beechnut</name>
    <dbReference type="NCBI Taxonomy" id="28930"/>
    <lineage>
        <taxon>Eukaryota</taxon>
        <taxon>Viridiplantae</taxon>
        <taxon>Streptophyta</taxon>
        <taxon>Embryophyta</taxon>
        <taxon>Tracheophyta</taxon>
        <taxon>Spermatophyta</taxon>
        <taxon>Magnoliopsida</taxon>
        <taxon>eudicotyledons</taxon>
        <taxon>Gunneridae</taxon>
        <taxon>Pentapetalae</taxon>
        <taxon>rosids</taxon>
        <taxon>fabids</taxon>
        <taxon>Fagales</taxon>
        <taxon>Fagaceae</taxon>
        <taxon>Fagus</taxon>
    </lineage>
</organism>
<dbReference type="PROSITE" id="PS50144">
    <property type="entry name" value="MATH"/>
    <property type="match status" value="2"/>
</dbReference>
<evidence type="ECO:0000313" key="2">
    <source>
        <dbReference type="EMBL" id="SPD22481.1"/>
    </source>
</evidence>
<accession>A0A2N9IF08</accession>
<sequence length="193" mass="21748">MKLEWGIDKVIPLKAFNDASNGYLVDDTCVFGAEVFVCKETSRGKGECLSLIKEATAIKSAWKIDYFSSMREESYDSNPFNAGDQTWKIRLYPKGKGIGMGRHISLYLALADPTSLPPGLKIYAEFTLRMLDQLHSKYPYHYGKVSRWFSTSSQEFGWSKFISLINLNNLGYLFKDSCLVDAEVTILAVVNAL</sequence>
<evidence type="ECO:0000259" key="1">
    <source>
        <dbReference type="PROSITE" id="PS50144"/>
    </source>
</evidence>
<dbReference type="PANTHER" id="PTHR46162:SF2">
    <property type="entry name" value="ANKYRIN REPEAT-CONTAINING PROTEIN-RELATED"/>
    <property type="match status" value="1"/>
</dbReference>
<dbReference type="AlphaFoldDB" id="A0A2N9IF08"/>
<reference evidence="2" key="1">
    <citation type="submission" date="2018-02" db="EMBL/GenBank/DDBJ databases">
        <authorList>
            <person name="Cohen D.B."/>
            <person name="Kent A.D."/>
        </authorList>
    </citation>
    <scope>NUCLEOTIDE SEQUENCE</scope>
</reference>
<feature type="domain" description="MATH" evidence="1">
    <location>
        <begin position="57"/>
        <end position="184"/>
    </location>
</feature>
<proteinExistence type="predicted"/>
<feature type="domain" description="MATH" evidence="1">
    <location>
        <begin position="1"/>
        <end position="35"/>
    </location>
</feature>
<name>A0A2N9IF08_FAGSY</name>
<dbReference type="InterPro" id="IPR008974">
    <property type="entry name" value="TRAF-like"/>
</dbReference>
<dbReference type="CDD" id="cd00121">
    <property type="entry name" value="MATH"/>
    <property type="match status" value="1"/>
</dbReference>
<dbReference type="InterPro" id="IPR002083">
    <property type="entry name" value="MATH/TRAF_dom"/>
</dbReference>
<dbReference type="SUPFAM" id="SSF49599">
    <property type="entry name" value="TRAF domain-like"/>
    <property type="match status" value="2"/>
</dbReference>
<dbReference type="PANTHER" id="PTHR46162">
    <property type="entry name" value="TRAF-LIKE FAMILY PROTEIN"/>
    <property type="match status" value="1"/>
</dbReference>